<feature type="transmembrane region" description="Helical" evidence="2">
    <location>
        <begin position="1577"/>
        <end position="1597"/>
    </location>
</feature>
<evidence type="ECO:0000256" key="1">
    <source>
        <dbReference type="SAM" id="MobiDB-lite"/>
    </source>
</evidence>
<dbReference type="SMART" id="SM01411">
    <property type="entry name" value="Ephrin_rec_like"/>
    <property type="match status" value="1"/>
</dbReference>
<dbReference type="InterPro" id="IPR011050">
    <property type="entry name" value="Pectin_lyase_fold/virulence"/>
</dbReference>
<dbReference type="PANTHER" id="PTHR11319">
    <property type="entry name" value="G PROTEIN-COUPLED RECEPTOR-RELATED"/>
    <property type="match status" value="1"/>
</dbReference>
<dbReference type="OrthoDB" id="411811at2759"/>
<keyword evidence="2" id="KW-1133">Transmembrane helix</keyword>
<keyword evidence="2" id="KW-0812">Transmembrane</keyword>
<dbReference type="PANTHER" id="PTHR11319:SF35">
    <property type="entry name" value="OUTER MEMBRANE PROTEIN PMPC-RELATED"/>
    <property type="match status" value="1"/>
</dbReference>
<organism evidence="4 5">
    <name type="scientific">Thecamonas trahens ATCC 50062</name>
    <dbReference type="NCBI Taxonomy" id="461836"/>
    <lineage>
        <taxon>Eukaryota</taxon>
        <taxon>Apusozoa</taxon>
        <taxon>Apusomonadida</taxon>
        <taxon>Apusomonadidae</taxon>
        <taxon>Thecamonas</taxon>
    </lineage>
</organism>
<dbReference type="InterPro" id="IPR006626">
    <property type="entry name" value="PbH1"/>
</dbReference>
<proteinExistence type="predicted"/>
<reference evidence="4 5" key="1">
    <citation type="submission" date="2010-05" db="EMBL/GenBank/DDBJ databases">
        <title>The Genome Sequence of Thecamonas trahens ATCC 50062.</title>
        <authorList>
            <consortium name="The Broad Institute Genome Sequencing Platform"/>
            <person name="Russ C."/>
            <person name="Cuomo C."/>
            <person name="Shea T."/>
            <person name="Young S.K."/>
            <person name="Zeng Q."/>
            <person name="Koehrsen M."/>
            <person name="Haas B."/>
            <person name="Borodovsky M."/>
            <person name="Guigo R."/>
            <person name="Alvarado L."/>
            <person name="Berlin A."/>
            <person name="Bochicchio J."/>
            <person name="Borenstein D."/>
            <person name="Chapman S."/>
            <person name="Chen Z."/>
            <person name="Freedman E."/>
            <person name="Gellesch M."/>
            <person name="Goldberg J."/>
            <person name="Griggs A."/>
            <person name="Gujja S."/>
            <person name="Heilman E."/>
            <person name="Heiman D."/>
            <person name="Hepburn T."/>
            <person name="Howarth C."/>
            <person name="Jen D."/>
            <person name="Larson L."/>
            <person name="Mehta T."/>
            <person name="Park D."/>
            <person name="Pearson M."/>
            <person name="Roberts A."/>
            <person name="Saif S."/>
            <person name="Shenoy N."/>
            <person name="Sisk P."/>
            <person name="Stolte C."/>
            <person name="Sykes S."/>
            <person name="Thomson T."/>
            <person name="Walk T."/>
            <person name="White J."/>
            <person name="Yandava C."/>
            <person name="Burger G."/>
            <person name="Gray M.W."/>
            <person name="Holland P.W.H."/>
            <person name="King N."/>
            <person name="Lang F.B.F."/>
            <person name="Roger A.J."/>
            <person name="Ruiz-Trillo I."/>
            <person name="Lander E."/>
            <person name="Nusbaum C."/>
        </authorList>
    </citation>
    <scope>NUCLEOTIDE SEQUENCE [LARGE SCALE GENOMIC DNA]</scope>
    <source>
        <strain evidence="4 5">ATCC 50062</strain>
    </source>
</reference>
<feature type="transmembrane region" description="Helical" evidence="2">
    <location>
        <begin position="1411"/>
        <end position="1435"/>
    </location>
</feature>
<evidence type="ECO:0000256" key="3">
    <source>
        <dbReference type="SAM" id="SignalP"/>
    </source>
</evidence>
<evidence type="ECO:0000313" key="4">
    <source>
        <dbReference type="EMBL" id="KNC50890.1"/>
    </source>
</evidence>
<protein>
    <recommendedName>
        <fullName evidence="6">Tyrosine-protein kinase ephrin type A/B receptor-like domain-containing protein</fullName>
    </recommendedName>
</protein>
<feature type="transmembrane region" description="Helical" evidence="2">
    <location>
        <begin position="1551"/>
        <end position="1571"/>
    </location>
</feature>
<feature type="transmembrane region" description="Helical" evidence="2">
    <location>
        <begin position="1447"/>
        <end position="1464"/>
    </location>
</feature>
<dbReference type="RefSeq" id="XP_013756596.1">
    <property type="nucleotide sequence ID" value="XM_013901142.1"/>
</dbReference>
<dbReference type="InterPro" id="IPR009030">
    <property type="entry name" value="Growth_fac_rcpt_cys_sf"/>
</dbReference>
<feature type="signal peptide" evidence="3">
    <location>
        <begin position="1"/>
        <end position="22"/>
    </location>
</feature>
<evidence type="ECO:0000313" key="5">
    <source>
        <dbReference type="Proteomes" id="UP000054408"/>
    </source>
</evidence>
<feature type="transmembrane region" description="Helical" evidence="2">
    <location>
        <begin position="1609"/>
        <end position="1629"/>
    </location>
</feature>
<feature type="transmembrane region" description="Helical" evidence="2">
    <location>
        <begin position="1501"/>
        <end position="1525"/>
    </location>
</feature>
<feature type="transmembrane region" description="Helical" evidence="2">
    <location>
        <begin position="1381"/>
        <end position="1405"/>
    </location>
</feature>
<name>A0A0L0DF90_THETB</name>
<sequence>MVRLAAAAALLVVGWLAVVAAAAGTTTATRPALAERYGPCVQPAAWPSNSEWDLVEVTGTYSGGGTFYGACKVHAQSGGSGGPTCVESGFGTVEVYVTNLDGTFNTRARPDLACGDSQNEMFPGLVSLRSSADVIAIFTDWSNPGRSNSAARITPTGAVTAGATNFFTTSADRWRGDELYDGTILAASRYAYEPRVGAVRLSSNVATVLNEVRFCDPCESTVNSVDVAALPSGGFVAVWALVSHSADGDAGAAFIRKYANDMTPLTPEMLLPESPVGDQGDVRVAVTAAGTIVATFASSGVDGSGFSVQARVFDSDLNPIGPEVTLNSVIPGSQNQPSITALPGEIVFVGWQSDSELAARKFVIDASDPLTQTPLIPLSSDVPLTSGGTFSVSVNPSMDARPASNSPVTYNSVITAVVDAPTTRSIHNYRCEVNTPDVTVDSAACAGWGQTPFTMACLAHALTVVGQVDANILVDASATWTGCLPGDGLLVTKSVAIRPLVAGTTLVVDCAGSGRAFTVNGDSMADANHRARSVAFADMVILNAVAPALGGVGAGSGGGIVVANTLAVGPAVFLDNVEFIGCSAPAKDGGSLAFIDTAGVHTRNLTISNSSAGGNGGCLSMTSSASSQVSIFSLLLEDAHLSSCTAVNNGGAIYVNLVSDILPPLVFRRSTLTGCSAGGSGGGLWLTSLRAKGLKLGPALKLTANTASGSGGGIYAIDVLTELDLSDVRISDNTASIDGGGIYFTRTKTVKALLKVSRGSLLAGNSAAGSGGGLYIYENNMRLEGPVSIAGNTASTNGGGLYSFSNAVVTPPTLETSGTVIISDNAAQGGAGWYLSGSNIRLRSGLVFSGNSASVSGGGLFATGRSLVVVENSNTTSVIMTSNTASNGGSSMFFCLFSSTCGQSVCEIGKSVDSSLQAANTSSPSVYTPYSAWASRPDPVAPLVMAGTFATDAASIAIVAPNLPDSISTGSVLVGSALADGALVSLTFPAEGDSLLLPAVTTRSVCSIDPATGSCALGPIRASAPAIAALGQRYRISAQLVAAPCMTATSTVSFAITGCTSAAEEAVEEDNTVVCVAQCGVGQKIVSVMSGGEVESSRCEPCEAGTVQPLEGHTQRDCDACLIGTYAFAGEASCLPCPAGADCGSSGKFLHAKKGYWFPSRGSNSTGGGSGSSSETNATSLAAGVGVAGASGTDAATSTALHVPLFYRCDPPEACNGGPTYDSCRVPTYKQGSFLCAKCGDDYARIGRTCEPCWPKWALWTTLVIIIGGGIVGVVFIVKVGSAAARSHLSDDRLSAAKSGSRRTAKVSPLASSSSTCSYDEQEESTDLDAVSLERNGPADEALTVAAGSRTVALKIMITYLQTLSLASVFRAQTSDVIRNIGALIGGFTQPSLSFHTFVCLFGRLSVYSDFVLTMAMPVVIAVAVGMASLVVTRLTRDATKRAHRSMYCGQAGIILTFLVYPVLVRTTLSMYHCKSFVGIEHSRLVSDLEVECFVGRHAQYAGIAAIFVVLYVIGIPVGALLLMIRDRRKLGVDMFEAKWAFVVAGYARNLWWYEFVILFRKVVVVVLVVFASSASVQVTLGATLLAMALAIHLELAPYLRAEFDKAECLALAALSATLVGAITLVEGAQGTDQVQINLVVTVVVGLNLALIGYLALLAIRKSASGARN</sequence>
<feature type="region of interest" description="Disordered" evidence="1">
    <location>
        <begin position="1305"/>
        <end position="1324"/>
    </location>
</feature>
<accession>A0A0L0DF90</accession>
<feature type="compositionally biased region" description="Polar residues" evidence="1">
    <location>
        <begin position="1310"/>
        <end position="1319"/>
    </location>
</feature>
<dbReference type="GeneID" id="25566126"/>
<feature type="transmembrane region" description="Helical" evidence="2">
    <location>
        <begin position="1257"/>
        <end position="1278"/>
    </location>
</feature>
<keyword evidence="5" id="KW-1185">Reference proteome</keyword>
<dbReference type="EMBL" id="GL349463">
    <property type="protein sequence ID" value="KNC50890.1"/>
    <property type="molecule type" value="Genomic_DNA"/>
</dbReference>
<keyword evidence="2" id="KW-0472">Membrane</keyword>
<feature type="chain" id="PRO_5005537459" description="Tyrosine-protein kinase ephrin type A/B receptor-like domain-containing protein" evidence="3">
    <location>
        <begin position="23"/>
        <end position="1669"/>
    </location>
</feature>
<dbReference type="SUPFAM" id="SSF51126">
    <property type="entry name" value="Pectin lyase-like"/>
    <property type="match status" value="2"/>
</dbReference>
<gene>
    <name evidence="4" type="ORF">AMSG_07125</name>
</gene>
<keyword evidence="3" id="KW-0732">Signal</keyword>
<dbReference type="OMA" id="DANHRAR"/>
<dbReference type="SUPFAM" id="SSF57184">
    <property type="entry name" value="Growth factor receptor domain"/>
    <property type="match status" value="1"/>
</dbReference>
<evidence type="ECO:0000256" key="2">
    <source>
        <dbReference type="SAM" id="Phobius"/>
    </source>
</evidence>
<feature type="transmembrane region" description="Helical" evidence="2">
    <location>
        <begin position="1635"/>
        <end position="1660"/>
    </location>
</feature>
<evidence type="ECO:0008006" key="6">
    <source>
        <dbReference type="Google" id="ProtNLM"/>
    </source>
</evidence>
<dbReference type="SMART" id="SM00710">
    <property type="entry name" value="PbH1"/>
    <property type="match status" value="9"/>
</dbReference>
<dbReference type="Proteomes" id="UP000054408">
    <property type="component" value="Unassembled WGS sequence"/>
</dbReference>